<dbReference type="Proteomes" id="UP000017837">
    <property type="component" value="Unassembled WGS sequence"/>
</dbReference>
<accession>V4Q9J9</accession>
<dbReference type="STRING" id="1121022.GCA_000376105_01573"/>
<dbReference type="RefSeq" id="WP_018081241.1">
    <property type="nucleotide sequence ID" value="NZ_AQWM01000004.1"/>
</dbReference>
<keyword evidence="4" id="KW-1185">Reference proteome</keyword>
<keyword evidence="2" id="KW-1133">Transmembrane helix</keyword>
<feature type="transmembrane region" description="Helical" evidence="2">
    <location>
        <begin position="186"/>
        <end position="206"/>
    </location>
</feature>
<keyword evidence="2" id="KW-0472">Membrane</keyword>
<comment type="caution">
    <text evidence="3">The sequence shown here is derived from an EMBL/GenBank/DDBJ whole genome shotgun (WGS) entry which is preliminary data.</text>
</comment>
<proteinExistence type="predicted"/>
<keyword evidence="2" id="KW-0812">Transmembrane</keyword>
<reference evidence="3 4" key="1">
    <citation type="journal article" date="2014" name="Nature">
        <title>Sequential evolution of bacterial morphology by co-option of a developmental regulator.</title>
        <authorList>
            <person name="Jiang C."/>
            <person name="Brown P.J."/>
            <person name="Ducret A."/>
            <person name="Brun Y.V."/>
        </authorList>
    </citation>
    <scope>NUCLEOTIDE SEQUENCE [LARGE SCALE GENOMIC DNA]</scope>
    <source>
        <strain evidence="3 4">DSM 16100</strain>
    </source>
</reference>
<name>V4Q9J9_9CAUL</name>
<feature type="coiled-coil region" evidence="1">
    <location>
        <begin position="252"/>
        <end position="279"/>
    </location>
</feature>
<evidence type="ECO:0000313" key="4">
    <source>
        <dbReference type="Proteomes" id="UP000017837"/>
    </source>
</evidence>
<evidence type="ECO:0000256" key="1">
    <source>
        <dbReference type="SAM" id="Coils"/>
    </source>
</evidence>
<dbReference type="Gene3D" id="6.10.340.10">
    <property type="match status" value="1"/>
</dbReference>
<protein>
    <submittedName>
        <fullName evidence="3">Uncharacterized protein</fullName>
    </submittedName>
</protein>
<dbReference type="eggNOG" id="COG2972">
    <property type="taxonomic scope" value="Bacteria"/>
</dbReference>
<organism evidence="3 4">
    <name type="scientific">Asticcacaulis benevestitus DSM 16100 = ATCC BAA-896</name>
    <dbReference type="NCBI Taxonomy" id="1121022"/>
    <lineage>
        <taxon>Bacteria</taxon>
        <taxon>Pseudomonadati</taxon>
        <taxon>Pseudomonadota</taxon>
        <taxon>Alphaproteobacteria</taxon>
        <taxon>Caulobacterales</taxon>
        <taxon>Caulobacteraceae</taxon>
        <taxon>Asticcacaulis</taxon>
    </lineage>
</organism>
<dbReference type="AlphaFoldDB" id="V4Q9J9"/>
<gene>
    <name evidence="3" type="ORF">ABENE_00165</name>
</gene>
<dbReference type="EMBL" id="AWGB01000001">
    <property type="protein sequence ID" value="ESQ94540.1"/>
    <property type="molecule type" value="Genomic_DNA"/>
</dbReference>
<sequence length="283" mass="31281">MAVSIRTRVLILVGCFALMAFVVTGLGLLTIGDYNRMMKQYDHAYDHAWRGERFNHLISNSVMETRGIYIARNPQELTGFVTSLNRNLDEMQTLLAQWKADATPAEKPRLEAISGQMAGFISLRRQVAHLATKGDVEGARGLSDGNRADRIAFQAQVDTLVQGTQKDLIVAQKEADTYSKKRAGDFLLTALLGIAAIMALSLWIVAHFITDPLKKLAAAIIKTSKGEYDDMPVAESEGEDEVSSVWRALAVLKERAIEAEQLAAAKAQAEHEKELKLREILLD</sequence>
<feature type="transmembrane region" description="Helical" evidence="2">
    <location>
        <begin position="6"/>
        <end position="31"/>
    </location>
</feature>
<keyword evidence="1" id="KW-0175">Coiled coil</keyword>
<evidence type="ECO:0000256" key="2">
    <source>
        <dbReference type="SAM" id="Phobius"/>
    </source>
</evidence>
<evidence type="ECO:0000313" key="3">
    <source>
        <dbReference type="EMBL" id="ESQ94540.1"/>
    </source>
</evidence>
<dbReference type="PATRIC" id="fig|1121022.4.peg.33"/>